<evidence type="ECO:0000313" key="1">
    <source>
        <dbReference type="EMBL" id="SAM68354.1"/>
    </source>
</evidence>
<proteinExistence type="predicted"/>
<protein>
    <submittedName>
        <fullName evidence="1">Uncharacterized protein</fullName>
    </submittedName>
</protein>
<organism evidence="1 2">
    <name type="scientific">Cardiobacterium hominis</name>
    <dbReference type="NCBI Taxonomy" id="2718"/>
    <lineage>
        <taxon>Bacteria</taxon>
        <taxon>Pseudomonadati</taxon>
        <taxon>Pseudomonadota</taxon>
        <taxon>Gammaproteobacteria</taxon>
        <taxon>Cardiobacteriales</taxon>
        <taxon>Cardiobacteriaceae</taxon>
        <taxon>Cardiobacterium</taxon>
    </lineage>
</organism>
<reference evidence="2" key="1">
    <citation type="submission" date="2016-04" db="EMBL/GenBank/DDBJ databases">
        <authorList>
            <person name="Tagini F."/>
        </authorList>
    </citation>
    <scope>NUCLEOTIDE SEQUENCE [LARGE SCALE GENOMIC DNA]</scope>
    <source>
        <strain evidence="2">CHUV0807</strain>
    </source>
</reference>
<dbReference type="EMBL" id="FKLO01000065">
    <property type="protein sequence ID" value="SAM68354.1"/>
    <property type="molecule type" value="Genomic_DNA"/>
</dbReference>
<evidence type="ECO:0000313" key="2">
    <source>
        <dbReference type="Proteomes" id="UP000190837"/>
    </source>
</evidence>
<sequence>MEILDTDKPLLSISENNISKFKKIMDYFNFKQYEKYLGLYKENTKEISYNGYLE</sequence>
<dbReference type="Proteomes" id="UP000190837">
    <property type="component" value="Unassembled WGS sequence"/>
</dbReference>
<gene>
    <name evidence="1" type="ORF">CHUV0807_1912</name>
</gene>
<dbReference type="AlphaFoldDB" id="A0A1C3H5N9"/>
<accession>A0A1C3H5N9</accession>
<name>A0A1C3H5N9_9GAMM</name>